<keyword evidence="2" id="KW-1185">Reference proteome</keyword>
<reference evidence="2" key="1">
    <citation type="journal article" date="2019" name="Int. J. Syst. Evol. Microbiol.">
        <title>The Global Catalogue of Microorganisms (GCM) 10K type strain sequencing project: providing services to taxonomists for standard genome sequencing and annotation.</title>
        <authorList>
            <consortium name="The Broad Institute Genomics Platform"/>
            <consortium name="The Broad Institute Genome Sequencing Center for Infectious Disease"/>
            <person name="Wu L."/>
            <person name="Ma J."/>
        </authorList>
    </citation>
    <scope>NUCLEOTIDE SEQUENCE [LARGE SCALE GENOMIC DNA]</scope>
    <source>
        <strain evidence="2">JCM 13006</strain>
    </source>
</reference>
<dbReference type="InterPro" id="IPR005152">
    <property type="entry name" value="Lipase_secreted"/>
</dbReference>
<comment type="caution">
    <text evidence="1">The sequence shown here is derived from an EMBL/GenBank/DDBJ whole genome shotgun (WGS) entry which is preliminary data.</text>
</comment>
<evidence type="ECO:0000313" key="1">
    <source>
        <dbReference type="EMBL" id="GAA4840710.1"/>
    </source>
</evidence>
<dbReference type="InterPro" id="IPR029058">
    <property type="entry name" value="AB_hydrolase_fold"/>
</dbReference>
<evidence type="ECO:0000313" key="2">
    <source>
        <dbReference type="Proteomes" id="UP001501752"/>
    </source>
</evidence>
<dbReference type="PANTHER" id="PTHR34853">
    <property type="match status" value="1"/>
</dbReference>
<dbReference type="PIRSF" id="PIRSF029171">
    <property type="entry name" value="Esterase_LipA"/>
    <property type="match status" value="1"/>
</dbReference>
<dbReference type="PANTHER" id="PTHR34853:SF1">
    <property type="entry name" value="LIPASE 5"/>
    <property type="match status" value="1"/>
</dbReference>
<dbReference type="Gene3D" id="1.10.260.160">
    <property type="match status" value="1"/>
</dbReference>
<organism evidence="1 2">
    <name type="scientific">Kitasatospora terrestris</name>
    <dbReference type="NCBI Taxonomy" id="258051"/>
    <lineage>
        <taxon>Bacteria</taxon>
        <taxon>Bacillati</taxon>
        <taxon>Actinomycetota</taxon>
        <taxon>Actinomycetes</taxon>
        <taxon>Kitasatosporales</taxon>
        <taxon>Streptomycetaceae</taxon>
        <taxon>Kitasatospora</taxon>
    </lineage>
</organism>
<sequence length="392" mass="41141">MAAAAVGVLAGVSPAAAHRPDRGEVLSVVPVSDLTTAQTAAFVGGMGVDTAGVEYGVRGYRITYRTIAPDRTPTTATGLLVLPKDGRHGRLDLVADTHGTMVNRAYAPSVGEDFGRLSPYLQASAGRAVAAPDYLGLGQGPGRHPYMDTASSVSASLDLLRAARTAARGLGRPLTGDVYATGFSQGGQVAAALAKELDRGADRAFRLKALAPVSGPYDVEHAEMAGLLDGSVNPISGVFYLSYWLTAQNRLHPIYKDPAEVFEPPYAAVVEGLFDGGHQEEEIVAALAPDVRSLLTPAFHERLVHPDGALLDAIRSNDGTCDWKPRVPVRLYTASGDTDVVIANSRSCAARFAAHGVQVPVVDQGATDHFGAFRASGPQVVEFFDSVARGNR</sequence>
<dbReference type="SUPFAM" id="SSF53474">
    <property type="entry name" value="alpha/beta-Hydrolases"/>
    <property type="match status" value="1"/>
</dbReference>
<name>A0ABP9DE42_9ACTN</name>
<proteinExistence type="predicted"/>
<evidence type="ECO:0008006" key="3">
    <source>
        <dbReference type="Google" id="ProtNLM"/>
    </source>
</evidence>
<dbReference type="EMBL" id="BAABIS010000001">
    <property type="protein sequence ID" value="GAA4840710.1"/>
    <property type="molecule type" value="Genomic_DNA"/>
</dbReference>
<accession>A0ABP9DE42</accession>
<gene>
    <name evidence="1" type="ORF">GCM10023235_15370</name>
</gene>
<protein>
    <recommendedName>
        <fullName evidence="3">Alpha/beta hydrolase</fullName>
    </recommendedName>
</protein>
<dbReference type="Gene3D" id="3.40.50.1820">
    <property type="entry name" value="alpha/beta hydrolase"/>
    <property type="match status" value="1"/>
</dbReference>
<dbReference type="Proteomes" id="UP001501752">
    <property type="component" value="Unassembled WGS sequence"/>
</dbReference>